<protein>
    <submittedName>
        <fullName evidence="1">Uncharacterized protein</fullName>
    </submittedName>
</protein>
<proteinExistence type="predicted"/>
<evidence type="ECO:0000313" key="1">
    <source>
        <dbReference type="EMBL" id="OBZ75858.1"/>
    </source>
</evidence>
<keyword evidence="2" id="KW-1185">Reference proteome</keyword>
<comment type="caution">
    <text evidence="1">The sequence shown here is derived from an EMBL/GenBank/DDBJ whole genome shotgun (WGS) entry which is preliminary data.</text>
</comment>
<accession>A0A1C7MG96</accession>
<dbReference type="EMBL" id="LUGG01000004">
    <property type="protein sequence ID" value="OBZ75858.1"/>
    <property type="molecule type" value="Genomic_DNA"/>
</dbReference>
<dbReference type="AlphaFoldDB" id="A0A1C7MG96"/>
<reference evidence="1 2" key="1">
    <citation type="submission" date="2016-03" db="EMBL/GenBank/DDBJ databases">
        <title>Whole genome sequencing of Grifola frondosa 9006-11.</title>
        <authorList>
            <person name="Min B."/>
            <person name="Park H."/>
            <person name="Kim J.-G."/>
            <person name="Cho H."/>
            <person name="Oh Y.-L."/>
            <person name="Kong W.-S."/>
            <person name="Choi I.-G."/>
        </authorList>
    </citation>
    <scope>NUCLEOTIDE SEQUENCE [LARGE SCALE GENOMIC DNA]</scope>
    <source>
        <strain evidence="1 2">9006-11</strain>
    </source>
</reference>
<gene>
    <name evidence="1" type="ORF">A0H81_04361</name>
</gene>
<name>A0A1C7MG96_GRIFR</name>
<dbReference type="Proteomes" id="UP000092993">
    <property type="component" value="Unassembled WGS sequence"/>
</dbReference>
<organism evidence="1 2">
    <name type="scientific">Grifola frondosa</name>
    <name type="common">Maitake</name>
    <name type="synonym">Polyporus frondosus</name>
    <dbReference type="NCBI Taxonomy" id="5627"/>
    <lineage>
        <taxon>Eukaryota</taxon>
        <taxon>Fungi</taxon>
        <taxon>Dikarya</taxon>
        <taxon>Basidiomycota</taxon>
        <taxon>Agaricomycotina</taxon>
        <taxon>Agaricomycetes</taxon>
        <taxon>Polyporales</taxon>
        <taxon>Grifolaceae</taxon>
        <taxon>Grifola</taxon>
    </lineage>
</organism>
<sequence length="395" mass="43435">MLSSARRRIPRHLPRQTIRCPRLPLCRHESTDSKPPIPLRNDAAPSGFQIDNNFSAQTLFTVDVIKRFIKYTVIGLVTVTVTTWTAFEGAHQWVENVELLPETDEEVRKWEWDIEAERWTGGLRGGTDPALGYKGRHALRSAWMEQHWGTAARSGQDAVVTKSFTPRGSSGAVSLTPIEVSLERAEAFLATAISAAEQTMSRGKLRPMTITELMARHANVMERMGSRDALFEARSDFERVWAGLPGKGLDATRIALKLGDLNRRLGDKEDALAWWARAIQLAQGAEKPLIPPTVPESLPSSPLAQRTLISTLVSLSAFYATSGELHQAKVLEESSLNLLRSLSTPPAFDSASPPQALHSLYILHPLLTLTGLPPVHPDAPQSVTFYAPASTETSA</sequence>
<dbReference type="OMA" id="WEEENTS"/>
<dbReference type="OrthoDB" id="2524554at2759"/>
<evidence type="ECO:0000313" key="2">
    <source>
        <dbReference type="Proteomes" id="UP000092993"/>
    </source>
</evidence>